<protein>
    <submittedName>
        <fullName evidence="2">Uncharacterized protein</fullName>
    </submittedName>
</protein>
<name>A0A6G6AD09_9VIRU</name>
<evidence type="ECO:0000313" key="2">
    <source>
        <dbReference type="EMBL" id="QID06323.1"/>
    </source>
</evidence>
<organism evidence="2">
    <name type="scientific">Borely moumouvirus</name>
    <dbReference type="NCBI Taxonomy" id="2712067"/>
    <lineage>
        <taxon>Viruses</taxon>
        <taxon>Varidnaviria</taxon>
        <taxon>Bamfordvirae</taxon>
        <taxon>Nucleocytoviricota</taxon>
        <taxon>Megaviricetes</taxon>
        <taxon>Imitervirales</taxon>
        <taxon>Mimiviridae</taxon>
        <taxon>Megamimivirinae</taxon>
        <taxon>Moumouvirus</taxon>
    </lineage>
</organism>
<sequence length="102" mass="12206">MQEIIFNNLEYFILATMLILILYTHHGFYKNKNNFTTKFIIIASAITFILIFVTHFIRVVQKNKCSYEERVNRMKNPAAYNYENNAIELFYELIKNPAILYI</sequence>
<feature type="transmembrane region" description="Helical" evidence="1">
    <location>
        <begin position="35"/>
        <end position="57"/>
    </location>
</feature>
<proteinExistence type="predicted"/>
<keyword evidence="1" id="KW-0472">Membrane</keyword>
<dbReference type="EMBL" id="MN175499">
    <property type="protein sequence ID" value="QID06323.1"/>
    <property type="molecule type" value="Genomic_DNA"/>
</dbReference>
<feature type="transmembrane region" description="Helical" evidence="1">
    <location>
        <begin position="12"/>
        <end position="29"/>
    </location>
</feature>
<keyword evidence="1" id="KW-1133">Transmembrane helix</keyword>
<reference evidence="2" key="1">
    <citation type="submission" date="2019-07" db="EMBL/GenBank/DDBJ databases">
        <title>The discovery of a new lineage B mimivirus raises questions about particles surface fibrils.</title>
        <authorList>
            <person name="Silva L.K.S."/>
            <person name="Rodrigues R.A.L."/>
            <person name="Andrade A.C.S.P."/>
            <person name="Hikida H."/>
            <person name="Andreani J."/>
            <person name="Levasseur A."/>
            <person name="La Scola B."/>
            <person name="Abrahao J.S."/>
        </authorList>
    </citation>
    <scope>NUCLEOTIDE SEQUENCE</scope>
    <source>
        <strain evidence="2">B60</strain>
    </source>
</reference>
<keyword evidence="1" id="KW-0812">Transmembrane</keyword>
<accession>A0A6G6AD09</accession>
<evidence type="ECO:0000256" key="1">
    <source>
        <dbReference type="SAM" id="Phobius"/>
    </source>
</evidence>